<organism evidence="2 3">
    <name type="scientific">Pseudomonas putida</name>
    <name type="common">Arthrobacter siderocapsulatus</name>
    <dbReference type="NCBI Taxonomy" id="303"/>
    <lineage>
        <taxon>Bacteria</taxon>
        <taxon>Pseudomonadati</taxon>
        <taxon>Pseudomonadota</taxon>
        <taxon>Gammaproteobacteria</taxon>
        <taxon>Pseudomonadales</taxon>
        <taxon>Pseudomonadaceae</taxon>
        <taxon>Pseudomonas</taxon>
    </lineage>
</organism>
<dbReference type="AlphaFoldDB" id="A0A9X8HIA3"/>
<evidence type="ECO:0000256" key="1">
    <source>
        <dbReference type="SAM" id="Phobius"/>
    </source>
</evidence>
<accession>A0A9X8HIA3</accession>
<dbReference type="RefSeq" id="WP_123753568.1">
    <property type="nucleotide sequence ID" value="NZ_RJUR01000018.1"/>
</dbReference>
<name>A0A9X8HIA3_PSEPU</name>
<keyword evidence="1" id="KW-0812">Transmembrane</keyword>
<keyword evidence="1" id="KW-0472">Membrane</keyword>
<reference evidence="2 3" key="1">
    <citation type="submission" date="2018-11" db="EMBL/GenBank/DDBJ databases">
        <title>Genomic analyses of the natural microbiome of Caenorhabditis elegans.</title>
        <authorList>
            <person name="Samuel B."/>
        </authorList>
    </citation>
    <scope>NUCLEOTIDE SEQUENCE [LARGE SCALE GENOMIC DNA]</scope>
    <source>
        <strain evidence="2 3">BIGb0473</strain>
    </source>
</reference>
<dbReference type="Proteomes" id="UP000269115">
    <property type="component" value="Unassembled WGS sequence"/>
</dbReference>
<evidence type="ECO:0000313" key="2">
    <source>
        <dbReference type="EMBL" id="ROQ44151.1"/>
    </source>
</evidence>
<comment type="caution">
    <text evidence="2">The sequence shown here is derived from an EMBL/GenBank/DDBJ whole genome shotgun (WGS) entry which is preliminary data.</text>
</comment>
<keyword evidence="1" id="KW-1133">Transmembrane helix</keyword>
<gene>
    <name evidence="2" type="ORF">EDF85_4991</name>
</gene>
<sequence length="237" mass="25623">MNNARALLPGLYWGLAGMLVAGLAVWLTLVIPLQREQRNLQTYFPAFGLVIALDQQIARLVSEVDTVARHPALLAAAKAADTRQARQVLDDYSYLEGLVSSRLLTPGQARRESLHDRSLSPPLLDMIGRAERGVPPNLEAHPTNGQLHIHSVTPIRGSATGPVQAVLLMTFELQRVSAALKIDMPEIGKASLVQGVFDDPQAVLASAGESDSPAITPIGTFNDAWSLHFQPGSIFQR</sequence>
<feature type="transmembrane region" description="Helical" evidence="1">
    <location>
        <begin position="12"/>
        <end position="33"/>
    </location>
</feature>
<dbReference type="EMBL" id="RJUR01000018">
    <property type="protein sequence ID" value="ROQ44151.1"/>
    <property type="molecule type" value="Genomic_DNA"/>
</dbReference>
<evidence type="ECO:0000313" key="3">
    <source>
        <dbReference type="Proteomes" id="UP000269115"/>
    </source>
</evidence>
<proteinExistence type="predicted"/>
<protein>
    <submittedName>
        <fullName evidence="2">Uncharacterized protein</fullName>
    </submittedName>
</protein>